<keyword evidence="1" id="KW-0812">Transmembrane</keyword>
<evidence type="ECO:0000256" key="1">
    <source>
        <dbReference type="SAM" id="Phobius"/>
    </source>
</evidence>
<evidence type="ECO:0000313" key="2">
    <source>
        <dbReference type="EMBL" id="MXU84893.1"/>
    </source>
</evidence>
<feature type="transmembrane region" description="Helical" evidence="1">
    <location>
        <begin position="54"/>
        <end position="73"/>
    </location>
</feature>
<keyword evidence="1" id="KW-0472">Membrane</keyword>
<dbReference type="EMBL" id="GIFC01002810">
    <property type="protein sequence ID" value="MXU84893.1"/>
    <property type="molecule type" value="Transcribed_RNA"/>
</dbReference>
<proteinExistence type="predicted"/>
<sequence>MFQMFVRNIFSLSAYWYKALGALTFMLSTSFHSNHALSSIMSCSLTVKGFSMNNLSGFVAADTMIALFGALVFDCKSSFLKRT</sequence>
<reference evidence="2" key="1">
    <citation type="submission" date="2019-12" db="EMBL/GenBank/DDBJ databases">
        <title>An insight into the sialome of adult female Ixodes ricinus ticks feeding for 6 days.</title>
        <authorList>
            <person name="Perner J."/>
            <person name="Ribeiro J.M.C."/>
        </authorList>
    </citation>
    <scope>NUCLEOTIDE SEQUENCE</scope>
    <source>
        <strain evidence="2">Semi-engorged</strain>
        <tissue evidence="2">Salivary glands</tissue>
    </source>
</reference>
<keyword evidence="1" id="KW-1133">Transmembrane helix</keyword>
<accession>A0A6B0UEK0</accession>
<dbReference type="AlphaFoldDB" id="A0A6B0UEK0"/>
<protein>
    <submittedName>
        <fullName evidence="2">Uncharacterized protein</fullName>
    </submittedName>
</protein>
<organism evidence="2">
    <name type="scientific">Ixodes ricinus</name>
    <name type="common">Common tick</name>
    <name type="synonym">Acarus ricinus</name>
    <dbReference type="NCBI Taxonomy" id="34613"/>
    <lineage>
        <taxon>Eukaryota</taxon>
        <taxon>Metazoa</taxon>
        <taxon>Ecdysozoa</taxon>
        <taxon>Arthropoda</taxon>
        <taxon>Chelicerata</taxon>
        <taxon>Arachnida</taxon>
        <taxon>Acari</taxon>
        <taxon>Parasitiformes</taxon>
        <taxon>Ixodida</taxon>
        <taxon>Ixodoidea</taxon>
        <taxon>Ixodidae</taxon>
        <taxon>Ixodinae</taxon>
        <taxon>Ixodes</taxon>
    </lineage>
</organism>
<name>A0A6B0UEK0_IXORI</name>